<feature type="region of interest" description="Disordered" evidence="1">
    <location>
        <begin position="79"/>
        <end position="126"/>
    </location>
</feature>
<gene>
    <name evidence="2" type="ORF">PISL3812_06871</name>
</gene>
<organism evidence="2 3">
    <name type="scientific">Talaromyces islandicus</name>
    <name type="common">Penicillium islandicum</name>
    <dbReference type="NCBI Taxonomy" id="28573"/>
    <lineage>
        <taxon>Eukaryota</taxon>
        <taxon>Fungi</taxon>
        <taxon>Dikarya</taxon>
        <taxon>Ascomycota</taxon>
        <taxon>Pezizomycotina</taxon>
        <taxon>Eurotiomycetes</taxon>
        <taxon>Eurotiomycetidae</taxon>
        <taxon>Eurotiales</taxon>
        <taxon>Trichocomaceae</taxon>
        <taxon>Talaromyces</taxon>
        <taxon>Talaromyces sect. Islandici</taxon>
    </lineage>
</organism>
<feature type="compositionally biased region" description="Basic residues" evidence="1">
    <location>
        <begin position="15"/>
        <end position="24"/>
    </location>
</feature>
<sequence length="126" mass="14136">MDRVSEAQPDERRRSGMRYKRRPNQPRARMGEMGLFPLSDEDSDSWDAWCGAVLVLCCVVMVSAKPWTGGLRLGPRQQQAEGYENGGDGHRMTTINPMDETEIGSYGPMQQRAAKRAAVRAGEQDY</sequence>
<evidence type="ECO:0000313" key="2">
    <source>
        <dbReference type="EMBL" id="CRG89832.1"/>
    </source>
</evidence>
<dbReference type="EMBL" id="CVMT01000006">
    <property type="protein sequence ID" value="CRG89832.1"/>
    <property type="molecule type" value="Genomic_DNA"/>
</dbReference>
<accession>A0A0U1M372</accession>
<evidence type="ECO:0000313" key="3">
    <source>
        <dbReference type="Proteomes" id="UP000054383"/>
    </source>
</evidence>
<proteinExistence type="predicted"/>
<protein>
    <submittedName>
        <fullName evidence="2">Uncharacterized protein</fullName>
    </submittedName>
</protein>
<evidence type="ECO:0000256" key="1">
    <source>
        <dbReference type="SAM" id="MobiDB-lite"/>
    </source>
</evidence>
<feature type="compositionally biased region" description="Basic and acidic residues" evidence="1">
    <location>
        <begin position="1"/>
        <end position="14"/>
    </location>
</feature>
<feature type="region of interest" description="Disordered" evidence="1">
    <location>
        <begin position="1"/>
        <end position="33"/>
    </location>
</feature>
<name>A0A0U1M372_TALIS</name>
<reference evidence="2 3" key="1">
    <citation type="submission" date="2015-04" db="EMBL/GenBank/DDBJ databases">
        <authorList>
            <person name="Syromyatnikov M.Y."/>
            <person name="Popov V.N."/>
        </authorList>
    </citation>
    <scope>NUCLEOTIDE SEQUENCE [LARGE SCALE GENOMIC DNA]</scope>
    <source>
        <strain evidence="2">WF-38-12</strain>
    </source>
</reference>
<dbReference type="Proteomes" id="UP000054383">
    <property type="component" value="Unassembled WGS sequence"/>
</dbReference>
<keyword evidence="3" id="KW-1185">Reference proteome</keyword>
<dbReference type="AlphaFoldDB" id="A0A0U1M372"/>